<gene>
    <name evidence="1" type="ORF">GGX14DRAFT_397291</name>
</gene>
<organism evidence="1 2">
    <name type="scientific">Mycena pura</name>
    <dbReference type="NCBI Taxonomy" id="153505"/>
    <lineage>
        <taxon>Eukaryota</taxon>
        <taxon>Fungi</taxon>
        <taxon>Dikarya</taxon>
        <taxon>Basidiomycota</taxon>
        <taxon>Agaricomycotina</taxon>
        <taxon>Agaricomycetes</taxon>
        <taxon>Agaricomycetidae</taxon>
        <taxon>Agaricales</taxon>
        <taxon>Marasmiineae</taxon>
        <taxon>Mycenaceae</taxon>
        <taxon>Mycena</taxon>
    </lineage>
</organism>
<dbReference type="Proteomes" id="UP001219525">
    <property type="component" value="Unassembled WGS sequence"/>
</dbReference>
<name>A0AAD6VCH9_9AGAR</name>
<dbReference type="AlphaFoldDB" id="A0AAD6VCH9"/>
<accession>A0AAD6VCH9</accession>
<dbReference type="EMBL" id="JARJCW010000041">
    <property type="protein sequence ID" value="KAJ7206015.1"/>
    <property type="molecule type" value="Genomic_DNA"/>
</dbReference>
<protein>
    <submittedName>
        <fullName evidence="1">Uncharacterized protein</fullName>
    </submittedName>
</protein>
<comment type="caution">
    <text evidence="1">The sequence shown here is derived from an EMBL/GenBank/DDBJ whole genome shotgun (WGS) entry which is preliminary data.</text>
</comment>
<sequence>MAWLKAAAHRAAPTRASEYRRASQMMLTQVQDARGCTDACEQHMQGNEPADEWERRARAELLGEWAWSSVERGHGFGSRAVSRVGMGAGHSHARGGCSLWRKAMHVAPETRGRRHGRSRKWADGACTRLLSACVASRVRADVGYGLKSGAGGVGTRGFDAHNWVVGGTPSWPRWGTHTAVGWCTRWGSLADKWDVKDAKRPGRRQQLVGRRQHRWRGKAEGVSHEFDAATAMLKPATGSSGEDRTDSKHPAVKMVLTNFRRNLARIGGPIDTDIKRGRAARAHCRVAEAPHTLALQSCRLRIVYGRTSGTQSELVKSVGQVADSSAFDASFEGMSLRIARDSQGACPCTLWLSRGLSAVRVPSRLLWTLFSVHSLIWPDCDGCRKSVARRSSAFSVIKCAATAMLCLHVLWPRKTSHRNTAAQSGAMQKQA</sequence>
<keyword evidence="2" id="KW-1185">Reference proteome</keyword>
<evidence type="ECO:0000313" key="2">
    <source>
        <dbReference type="Proteomes" id="UP001219525"/>
    </source>
</evidence>
<reference evidence="1" key="1">
    <citation type="submission" date="2023-03" db="EMBL/GenBank/DDBJ databases">
        <title>Massive genome expansion in bonnet fungi (Mycena s.s.) driven by repeated elements and novel gene families across ecological guilds.</title>
        <authorList>
            <consortium name="Lawrence Berkeley National Laboratory"/>
            <person name="Harder C.B."/>
            <person name="Miyauchi S."/>
            <person name="Viragh M."/>
            <person name="Kuo A."/>
            <person name="Thoen E."/>
            <person name="Andreopoulos B."/>
            <person name="Lu D."/>
            <person name="Skrede I."/>
            <person name="Drula E."/>
            <person name="Henrissat B."/>
            <person name="Morin E."/>
            <person name="Kohler A."/>
            <person name="Barry K."/>
            <person name="LaButti K."/>
            <person name="Morin E."/>
            <person name="Salamov A."/>
            <person name="Lipzen A."/>
            <person name="Mereny Z."/>
            <person name="Hegedus B."/>
            <person name="Baldrian P."/>
            <person name="Stursova M."/>
            <person name="Weitz H."/>
            <person name="Taylor A."/>
            <person name="Grigoriev I.V."/>
            <person name="Nagy L.G."/>
            <person name="Martin F."/>
            <person name="Kauserud H."/>
        </authorList>
    </citation>
    <scope>NUCLEOTIDE SEQUENCE</scope>
    <source>
        <strain evidence="1">9144</strain>
    </source>
</reference>
<evidence type="ECO:0000313" key="1">
    <source>
        <dbReference type="EMBL" id="KAJ7206015.1"/>
    </source>
</evidence>
<proteinExistence type="predicted"/>